<sequence length="129" mass="14478">MDIFQLNGDGSRPINLYVDINLQVYVPLDNFISHSIEEEPIEISSDDETAKDVADDGLDQKDDRLVEVEIQQAKLSTKRGKQIVASTSEDDFGAKGLSSPTDDDDTVWRVGVMNTSEEDTYESYEDDLR</sequence>
<protein>
    <submittedName>
        <fullName evidence="2">Uncharacterized protein</fullName>
    </submittedName>
</protein>
<dbReference type="EMBL" id="JXTC01000002">
    <property type="protein sequence ID" value="POO03646.1"/>
    <property type="molecule type" value="Genomic_DNA"/>
</dbReference>
<gene>
    <name evidence="2" type="ORF">TorRG33x02_008510</name>
</gene>
<dbReference type="InParanoid" id="A0A2P5G0T6"/>
<dbReference type="Proteomes" id="UP000237000">
    <property type="component" value="Unassembled WGS sequence"/>
</dbReference>
<evidence type="ECO:0000313" key="3">
    <source>
        <dbReference type="Proteomes" id="UP000237000"/>
    </source>
</evidence>
<reference evidence="3" key="1">
    <citation type="submission" date="2016-06" db="EMBL/GenBank/DDBJ databases">
        <title>Parallel loss of symbiosis genes in relatives of nitrogen-fixing non-legume Parasponia.</title>
        <authorList>
            <person name="Van Velzen R."/>
            <person name="Holmer R."/>
            <person name="Bu F."/>
            <person name="Rutten L."/>
            <person name="Van Zeijl A."/>
            <person name="Liu W."/>
            <person name="Santuari L."/>
            <person name="Cao Q."/>
            <person name="Sharma T."/>
            <person name="Shen D."/>
            <person name="Roswanjaya Y."/>
            <person name="Wardhani T."/>
            <person name="Kalhor M.S."/>
            <person name="Jansen J."/>
            <person name="Van den Hoogen J."/>
            <person name="Gungor B."/>
            <person name="Hartog M."/>
            <person name="Hontelez J."/>
            <person name="Verver J."/>
            <person name="Yang W.-C."/>
            <person name="Schijlen E."/>
            <person name="Repin R."/>
            <person name="Schilthuizen M."/>
            <person name="Schranz E."/>
            <person name="Heidstra R."/>
            <person name="Miyata K."/>
            <person name="Fedorova E."/>
            <person name="Kohlen W."/>
            <person name="Bisseling T."/>
            <person name="Smit S."/>
            <person name="Geurts R."/>
        </authorList>
    </citation>
    <scope>NUCLEOTIDE SEQUENCE [LARGE SCALE GENOMIC DNA]</scope>
    <source>
        <strain evidence="3">cv. RG33-2</strain>
    </source>
</reference>
<evidence type="ECO:0000256" key="1">
    <source>
        <dbReference type="SAM" id="MobiDB-lite"/>
    </source>
</evidence>
<comment type="caution">
    <text evidence="2">The sequence shown here is derived from an EMBL/GenBank/DDBJ whole genome shotgun (WGS) entry which is preliminary data.</text>
</comment>
<proteinExistence type="predicted"/>
<keyword evidence="3" id="KW-1185">Reference proteome</keyword>
<dbReference type="AlphaFoldDB" id="A0A2P5G0T6"/>
<accession>A0A2P5G0T6</accession>
<organism evidence="2 3">
    <name type="scientific">Trema orientale</name>
    <name type="common">Charcoal tree</name>
    <name type="synonym">Celtis orientalis</name>
    <dbReference type="NCBI Taxonomy" id="63057"/>
    <lineage>
        <taxon>Eukaryota</taxon>
        <taxon>Viridiplantae</taxon>
        <taxon>Streptophyta</taxon>
        <taxon>Embryophyta</taxon>
        <taxon>Tracheophyta</taxon>
        <taxon>Spermatophyta</taxon>
        <taxon>Magnoliopsida</taxon>
        <taxon>eudicotyledons</taxon>
        <taxon>Gunneridae</taxon>
        <taxon>Pentapetalae</taxon>
        <taxon>rosids</taxon>
        <taxon>fabids</taxon>
        <taxon>Rosales</taxon>
        <taxon>Cannabaceae</taxon>
        <taxon>Trema</taxon>
    </lineage>
</organism>
<name>A0A2P5G0T6_TREOI</name>
<feature type="region of interest" description="Disordered" evidence="1">
    <location>
        <begin position="79"/>
        <end position="129"/>
    </location>
</feature>
<feature type="compositionally biased region" description="Acidic residues" evidence="1">
    <location>
        <begin position="116"/>
        <end position="129"/>
    </location>
</feature>
<evidence type="ECO:0000313" key="2">
    <source>
        <dbReference type="EMBL" id="POO03646.1"/>
    </source>
</evidence>